<feature type="region of interest" description="Disordered" evidence="1">
    <location>
        <begin position="58"/>
        <end position="121"/>
    </location>
</feature>
<gene>
    <name evidence="2" type="ORF">BO78DRAFT_417167</name>
</gene>
<dbReference type="AlphaFoldDB" id="A0A319ECF8"/>
<dbReference type="Proteomes" id="UP000248423">
    <property type="component" value="Unassembled WGS sequence"/>
</dbReference>
<accession>A0A319ECF8</accession>
<reference evidence="2 3" key="1">
    <citation type="submission" date="2018-02" db="EMBL/GenBank/DDBJ databases">
        <title>The genomes of Aspergillus section Nigri reveals drivers in fungal speciation.</title>
        <authorList>
            <consortium name="DOE Joint Genome Institute"/>
            <person name="Vesth T.C."/>
            <person name="Nybo J."/>
            <person name="Theobald S."/>
            <person name="Brandl J."/>
            <person name="Frisvad J.C."/>
            <person name="Nielsen K.F."/>
            <person name="Lyhne E.K."/>
            <person name="Kogle M.E."/>
            <person name="Kuo A."/>
            <person name="Riley R."/>
            <person name="Clum A."/>
            <person name="Nolan M."/>
            <person name="Lipzen A."/>
            <person name="Salamov A."/>
            <person name="Henrissat B."/>
            <person name="Wiebenga A."/>
            <person name="De vries R.P."/>
            <person name="Grigoriev I.V."/>
            <person name="Mortensen U.H."/>
            <person name="Andersen M.R."/>
            <person name="Baker S.E."/>
        </authorList>
    </citation>
    <scope>NUCLEOTIDE SEQUENCE [LARGE SCALE GENOMIC DNA]</scope>
    <source>
        <strain evidence="2 3">CBS 121057</strain>
    </source>
</reference>
<dbReference type="OrthoDB" id="2119228at2759"/>
<feature type="compositionally biased region" description="Low complexity" evidence="1">
    <location>
        <begin position="85"/>
        <end position="116"/>
    </location>
</feature>
<dbReference type="EMBL" id="KZ826338">
    <property type="protein sequence ID" value="PYI07876.1"/>
    <property type="molecule type" value="Genomic_DNA"/>
</dbReference>
<feature type="compositionally biased region" description="Polar residues" evidence="1">
    <location>
        <begin position="73"/>
        <end position="84"/>
    </location>
</feature>
<proteinExistence type="predicted"/>
<name>A0A319ECF8_ASPSB</name>
<evidence type="ECO:0000256" key="1">
    <source>
        <dbReference type="SAM" id="MobiDB-lite"/>
    </source>
</evidence>
<sequence length="293" mass="30202">MTVTDCAVGCSITNYGDTSRATTCFTTQCSTITGCETKGSTTTTDTITNLCPTTIDVGPAANWDPNGPPPTLGSDNKYTASGEGQTTEPSTTEPSTTEPSTTTSTSTSSQSSQTTSIPLLTSSNSNKPTYYCFKDHHDSSYASFDSTGLDSAASSLCGSGNSLAPGGPPYTYVYSDPYGANVIASLQWADDQSGCKTEKTYKLVKKTGLATFEKISSGCGEGTAGKYGGGFIAQTDGGCMEWMIYGQAVKSECSCNEDGCTDDSPACCANGTCGSSQEVSVAKVKLIAPSEVM</sequence>
<evidence type="ECO:0000313" key="3">
    <source>
        <dbReference type="Proteomes" id="UP000248423"/>
    </source>
</evidence>
<protein>
    <submittedName>
        <fullName evidence="2">Uncharacterized protein</fullName>
    </submittedName>
</protein>
<keyword evidence="3" id="KW-1185">Reference proteome</keyword>
<dbReference type="VEuPathDB" id="FungiDB:BO78DRAFT_417167"/>
<dbReference type="STRING" id="1448318.A0A319ECF8"/>
<organism evidence="2 3">
    <name type="scientific">Aspergillus sclerotiicarbonarius (strain CBS 121057 / IBT 28362)</name>
    <dbReference type="NCBI Taxonomy" id="1448318"/>
    <lineage>
        <taxon>Eukaryota</taxon>
        <taxon>Fungi</taxon>
        <taxon>Dikarya</taxon>
        <taxon>Ascomycota</taxon>
        <taxon>Pezizomycotina</taxon>
        <taxon>Eurotiomycetes</taxon>
        <taxon>Eurotiomycetidae</taxon>
        <taxon>Eurotiales</taxon>
        <taxon>Aspergillaceae</taxon>
        <taxon>Aspergillus</taxon>
        <taxon>Aspergillus subgen. Circumdati</taxon>
    </lineage>
</organism>
<evidence type="ECO:0000313" key="2">
    <source>
        <dbReference type="EMBL" id="PYI07876.1"/>
    </source>
</evidence>